<evidence type="ECO:0000313" key="7">
    <source>
        <dbReference type="Proteomes" id="UP000291343"/>
    </source>
</evidence>
<dbReference type="InParanoid" id="A0A482X9P3"/>
<dbReference type="Proteomes" id="UP000291343">
    <property type="component" value="Unassembled WGS sequence"/>
</dbReference>
<dbReference type="InterPro" id="IPR055405">
    <property type="entry name" value="ARM_KNTC1_3rd"/>
</dbReference>
<reference evidence="6 7" key="1">
    <citation type="journal article" date="2017" name="Gigascience">
        <title>Genome sequence of the small brown planthopper, Laodelphax striatellus.</title>
        <authorList>
            <person name="Zhu J."/>
            <person name="Jiang F."/>
            <person name="Wang X."/>
            <person name="Yang P."/>
            <person name="Bao Y."/>
            <person name="Zhao W."/>
            <person name="Wang W."/>
            <person name="Lu H."/>
            <person name="Wang Q."/>
            <person name="Cui N."/>
            <person name="Li J."/>
            <person name="Chen X."/>
            <person name="Luo L."/>
            <person name="Yu J."/>
            <person name="Kang L."/>
            <person name="Cui F."/>
        </authorList>
    </citation>
    <scope>NUCLEOTIDE SEQUENCE [LARGE SCALE GENOMIC DNA]</scope>
    <source>
        <strain evidence="6">Lst14</strain>
    </source>
</reference>
<dbReference type="GO" id="GO:1903394">
    <property type="term" value="P:protein localization to kinetochore involved in kinetochore assembly"/>
    <property type="evidence" value="ECO:0007669"/>
    <property type="project" value="TreeGrafter"/>
</dbReference>
<dbReference type="InterPro" id="IPR055404">
    <property type="entry name" value="ARM_KNTC1_2nd"/>
</dbReference>
<dbReference type="GO" id="GO:0000070">
    <property type="term" value="P:mitotic sister chromatid segregation"/>
    <property type="evidence" value="ECO:0007669"/>
    <property type="project" value="TreeGrafter"/>
</dbReference>
<keyword evidence="7" id="KW-1185">Reference proteome</keyword>
<evidence type="ECO:0000313" key="6">
    <source>
        <dbReference type="EMBL" id="RZF42382.1"/>
    </source>
</evidence>
<comment type="caution">
    <text evidence="6">The sequence shown here is derived from an EMBL/GenBank/DDBJ whole genome shotgun (WGS) entry which is preliminary data.</text>
</comment>
<sequence length="1994" mass="228889">MWDKITFGLNTEGESVNFGTRILNDNNIYAFETKQLATIHKNATSNVDEINQSLKPISVSHQKTMCIAIENSLVIFDALCSKVLLNIHFDSTITTFKMCNDGIFLFITLRNLDIFCVHCPSGKYERIFQNAEMSFKIKIQSKFPNEIVYICIEHIESKNAINLFFVLTCGMVVRLSELDMNLLNESFNCVDSQKKVENVFANTPYFKLLSTLTESHNAIEAVCEFKNSLFISNGKMLVKYPLHDTYLPEDKNNSEIDIRNSSTECSMPTGVLLKNLECSQKLLIGRTTDEKLIVICPVTLCTLAFLPYKACVDFTVVKGKSEETILIFTIDKMMIVSSEDFSESYVIKLPNSSLPVYNQNVDDPSFEEILFVELSDEKSLTIKVLEETQLQARLEKLLRKGRFEEAKRFCQFFALDVQCVYHAEAARMNEELMPWTQNKTVTIDGFIALLELIEDIKLVCSYCINAITADSRDILKLLNYGMKRVKQSVNKKGEVATSAEARTLFKLHSDMGAIILRLNTHIIIHEPTSADQWISFSKATLLYEIRNHLRKGELYAAKTIWCRHWNEIRSKLKFLDAIEMLSDVPDSISVEESADWTRELVTNILLNDPSALESIINWTVEKILSFDLIDKDNWLEKGISLAELMLSILLKLEESEATVGLEHILIEKLSSVLRTLHQILCLKNVYHINITYTTFVEEDFNEVVFSLLTKIPVDLITDLINDFLTQILMVKNLDSDSVYSYCIKRLVRFLPVELVYPGAPWEVRAVKITRAIYAAQVRLECVLSLLKVAAAPLSKFILETVDEALKLYHPLTAAIREQLMLVPSKLVLKKYGFTEIYNNENMETIMNFIIRSGDENNFADSLIIAKTIDMEDDVYIGFATKYIEEGNHEKVLEMMNKLEPCMRERIQTRLNLTANLIRDIDVNKLQMYLPHCSGMDQGLARSCQLELELNIKSHVAEMHKKNKNRGFADIAFRQLIKECVKAEYIVQEASRLTEIFEIPHRSVVLRLASIVLRDGNGDLAVELLSYLVGSECIDDIFCKELLEFLGEHIFNLATFMCNSLKPLDVSSLLRTLSNMSLQSEHVSSILQAVEISIWINLLTGCRPQVTFFSEDVPSTRLFQFLPQMVTSVLKKYISFAGVQGSNNRIVQRAFRNTVIPETHLTVNELANSVKSVVKSLTQIEPSTVNLQVLSDLYCCLSSVTKHAIESKSQDRSYDDVDAWASLMNKGSWETLFNRCLSDVLQKVIIKKVPDKNLNFEVGLAILIEYSEEEATCWVKNQLEAHSHSANRTKAVSILGAFYGKLRNLDEELRTYMASVLKGHWGNKLAKLGLPYKEFITMDTREVVMKLITIPNIDLDVLREYCNAFHYDFNDCLLNYVKHLILSWEPDMVVTYDTSGARVLHVNNKADEILVKMKSVSSLVDNHVEFMEFFTLDLWKKVNCYYYELYIVLLDLFDHVSEQLSDRRYLSTDQYQSMKQYRAVLKFLMNYRRTSPTSSQEEDMFFTDYNHLHTLPAISEFRLPFTYLVADKYNILKSELSLSTYKLWFAVSSLFCLDKGSLCSLAISRMNLEKLASTTNKSKDEWCIHVCNEKLLEEIKECVSYIQDKEKACACLFFVVNNLPPGADQVTVANMCYNDTAKWAAEDGSVDSVAHQRLEKVHKKLLKVTCTHILYKYNLARREYLDLVLNPNLLIHSLYQDPAILSKSDSKLVHCPDINEAVTEIGKVHKKNIAGIKLELLDRWLVPDLDDSIISESHTIKSVAKLTDDDNLTRACYLLKYEEPKLACNYLVSIAFTNEMQSTEVRLRALQCLIKLITPQEILDATGKNLNEIRRYMKILWFSYGLEQLGLNCSVEMFSSRDKSELVEEILNKQSLESAILAAHICREYDLRNPHHWNIIFKRFTESSMILVDQMEEFIFRLGIDWYLLDQEILSSAWNRLIYLRISQVDELSGDKESRVKKLLANMNKCPSPALLNKKVIKDHLKRLNCENFLKEFHF</sequence>
<feature type="domain" description="KNTC1 second ARM-repeats" evidence="4">
    <location>
        <begin position="760"/>
        <end position="898"/>
    </location>
</feature>
<feature type="domain" description="KNTC1 first ARM-repeats" evidence="5">
    <location>
        <begin position="396"/>
        <end position="639"/>
    </location>
</feature>
<dbReference type="InterPro" id="IPR019527">
    <property type="entry name" value="RZZ-complex_KNTC1/ROD_C"/>
</dbReference>
<dbReference type="InterPro" id="IPR055403">
    <property type="entry name" value="ARM_KNTC1_1st"/>
</dbReference>
<dbReference type="Pfam" id="PF24515">
    <property type="entry name" value="ARM_KNTC1_3rd"/>
    <property type="match status" value="1"/>
</dbReference>
<dbReference type="SMR" id="A0A482X9P3"/>
<dbReference type="Pfam" id="PF24506">
    <property type="entry name" value="KNTC1_N"/>
    <property type="match status" value="1"/>
</dbReference>
<evidence type="ECO:0000259" key="2">
    <source>
        <dbReference type="Pfam" id="PF24506"/>
    </source>
</evidence>
<dbReference type="GO" id="GO:0007094">
    <property type="term" value="P:mitotic spindle assembly checkpoint signaling"/>
    <property type="evidence" value="ECO:0007669"/>
    <property type="project" value="TreeGrafter"/>
</dbReference>
<feature type="domain" description="RZZ complex subunit KNTC1/ROD C-terminal" evidence="1">
    <location>
        <begin position="1509"/>
        <end position="1984"/>
    </location>
</feature>
<dbReference type="Pfam" id="PF24516">
    <property type="entry name" value="ARM_KNTC1_2nd"/>
    <property type="match status" value="1"/>
</dbReference>
<name>A0A482X9P3_LAOST</name>
<protein>
    <submittedName>
        <fullName evidence="6">Uncharacterized protein</fullName>
    </submittedName>
</protein>
<accession>A0A482X9P3</accession>
<evidence type="ECO:0000259" key="1">
    <source>
        <dbReference type="Pfam" id="PF10493"/>
    </source>
</evidence>
<dbReference type="InterPro" id="IPR055402">
    <property type="entry name" value="KNTC1_N"/>
</dbReference>
<gene>
    <name evidence="6" type="ORF">LSTR_LSTR004190</name>
</gene>
<dbReference type="GO" id="GO:0031267">
    <property type="term" value="F:small GTPase binding"/>
    <property type="evidence" value="ECO:0007669"/>
    <property type="project" value="TreeGrafter"/>
</dbReference>
<dbReference type="Pfam" id="PF10493">
    <property type="entry name" value="Rod_C"/>
    <property type="match status" value="1"/>
</dbReference>
<dbReference type="GO" id="GO:0005828">
    <property type="term" value="C:kinetochore microtubule"/>
    <property type="evidence" value="ECO:0007669"/>
    <property type="project" value="TreeGrafter"/>
</dbReference>
<dbReference type="PANTHER" id="PTHR15688:SF1">
    <property type="entry name" value="KINETOCHORE-ASSOCIATED PROTEIN 1"/>
    <property type="match status" value="1"/>
</dbReference>
<feature type="domain" description="KNTC1 third ARM-repeats" evidence="3">
    <location>
        <begin position="1236"/>
        <end position="1448"/>
    </location>
</feature>
<dbReference type="InterPro" id="IPR052802">
    <property type="entry name" value="KNTC1"/>
</dbReference>
<dbReference type="PANTHER" id="PTHR15688">
    <property type="entry name" value="KINETOCHORE-ASSOCIATED PROTEIN 1"/>
    <property type="match status" value="1"/>
</dbReference>
<dbReference type="STRING" id="195883.A0A482X9P3"/>
<dbReference type="Pfam" id="PF24520">
    <property type="entry name" value="ARM_KNTC1_1st"/>
    <property type="match status" value="1"/>
</dbReference>
<organism evidence="6 7">
    <name type="scientific">Laodelphax striatellus</name>
    <name type="common">Small brown planthopper</name>
    <name type="synonym">Delphax striatella</name>
    <dbReference type="NCBI Taxonomy" id="195883"/>
    <lineage>
        <taxon>Eukaryota</taxon>
        <taxon>Metazoa</taxon>
        <taxon>Ecdysozoa</taxon>
        <taxon>Arthropoda</taxon>
        <taxon>Hexapoda</taxon>
        <taxon>Insecta</taxon>
        <taxon>Pterygota</taxon>
        <taxon>Neoptera</taxon>
        <taxon>Paraneoptera</taxon>
        <taxon>Hemiptera</taxon>
        <taxon>Auchenorrhyncha</taxon>
        <taxon>Fulgoroidea</taxon>
        <taxon>Delphacidae</taxon>
        <taxon>Criomorphinae</taxon>
        <taxon>Laodelphax</taxon>
    </lineage>
</organism>
<dbReference type="GO" id="GO:0005737">
    <property type="term" value="C:cytoplasm"/>
    <property type="evidence" value="ECO:0007669"/>
    <property type="project" value="TreeGrafter"/>
</dbReference>
<dbReference type="FunCoup" id="A0A482X9P3">
    <property type="interactions" value="631"/>
</dbReference>
<proteinExistence type="predicted"/>
<evidence type="ECO:0000259" key="4">
    <source>
        <dbReference type="Pfam" id="PF24516"/>
    </source>
</evidence>
<dbReference type="EMBL" id="QKKF02015211">
    <property type="protein sequence ID" value="RZF42382.1"/>
    <property type="molecule type" value="Genomic_DNA"/>
</dbReference>
<dbReference type="GO" id="GO:1990423">
    <property type="term" value="C:RZZ complex"/>
    <property type="evidence" value="ECO:0007669"/>
    <property type="project" value="TreeGrafter"/>
</dbReference>
<dbReference type="OrthoDB" id="343783at2759"/>
<evidence type="ECO:0000259" key="3">
    <source>
        <dbReference type="Pfam" id="PF24515"/>
    </source>
</evidence>
<evidence type="ECO:0000259" key="5">
    <source>
        <dbReference type="Pfam" id="PF24520"/>
    </source>
</evidence>
<feature type="domain" description="KNTC1 N-terminal" evidence="2">
    <location>
        <begin position="51"/>
        <end position="194"/>
    </location>
</feature>